<evidence type="ECO:0000256" key="12">
    <source>
        <dbReference type="SAM" id="Phobius"/>
    </source>
</evidence>
<feature type="transmembrane region" description="Helical" evidence="12">
    <location>
        <begin position="282"/>
        <end position="304"/>
    </location>
</feature>
<dbReference type="AlphaFoldDB" id="A0A1V9ZPU6"/>
<evidence type="ECO:0000256" key="7">
    <source>
        <dbReference type="ARBA" id="ARBA00023069"/>
    </source>
</evidence>
<keyword evidence="6 12" id="KW-1133">Transmembrane helix</keyword>
<evidence type="ECO:0000256" key="5">
    <source>
        <dbReference type="ARBA" id="ARBA00022692"/>
    </source>
</evidence>
<dbReference type="Pfam" id="PF10149">
    <property type="entry name" value="TM231"/>
    <property type="match status" value="1"/>
</dbReference>
<comment type="similarity">
    <text evidence="2">Belongs to the TMEM231 family.</text>
</comment>
<proteinExistence type="inferred from homology"/>
<keyword evidence="7" id="KW-0969">Cilium</keyword>
<evidence type="ECO:0000256" key="3">
    <source>
        <dbReference type="ARBA" id="ARBA00015087"/>
    </source>
</evidence>
<dbReference type="GO" id="GO:0032880">
    <property type="term" value="P:regulation of protein localization"/>
    <property type="evidence" value="ECO:0007669"/>
    <property type="project" value="TreeGrafter"/>
</dbReference>
<keyword evidence="10" id="KW-0966">Cell projection</keyword>
<keyword evidence="4" id="KW-1003">Cell membrane</keyword>
<organism evidence="13 14">
    <name type="scientific">Thraustotheca clavata</name>
    <dbReference type="NCBI Taxonomy" id="74557"/>
    <lineage>
        <taxon>Eukaryota</taxon>
        <taxon>Sar</taxon>
        <taxon>Stramenopiles</taxon>
        <taxon>Oomycota</taxon>
        <taxon>Saprolegniomycetes</taxon>
        <taxon>Saprolegniales</taxon>
        <taxon>Achlyaceae</taxon>
        <taxon>Thraustotheca</taxon>
    </lineage>
</organism>
<comment type="subcellular location">
    <subcellularLocation>
        <location evidence="1">Cell projection</location>
        <location evidence="1">Cilium membrane</location>
        <topology evidence="1">Multi-pass membrane protein</topology>
    </subcellularLocation>
</comment>
<evidence type="ECO:0000256" key="11">
    <source>
        <dbReference type="ARBA" id="ARBA00024803"/>
    </source>
</evidence>
<sequence>MRLIHDQVVHKRYYAPICSFAYVLSWINGLLMVFLPFILAYGGSAFWIRSINYVEQPKVEYTYQVMLIVQGTRIDGNGNEIGFSAFWSTLPSRINQLVAPILRSAQIRSYADDDNQDGLVDRFSMEVVIPVSSSEIINSVALLAAYNVTIQSHAKLSMDSVVYLSHTSPLSGAALYTFCDLELNAKNSLQITPSTMTPYANDILFNTTKMFHADDLRFENFLLKQNRRSNKAQARHQQSVWVKEPIESKLSERQFVLNATVNIPPSDISYVPSLYENLQQGWMQYYGMFVIVSYFLSTITNFALEQRMVSSVEHVTRDTGPLSHFRA</sequence>
<evidence type="ECO:0000256" key="2">
    <source>
        <dbReference type="ARBA" id="ARBA00009082"/>
    </source>
</evidence>
<keyword evidence="9" id="KW-0325">Glycoprotein</keyword>
<evidence type="ECO:0000256" key="6">
    <source>
        <dbReference type="ARBA" id="ARBA00022989"/>
    </source>
</evidence>
<evidence type="ECO:0000256" key="8">
    <source>
        <dbReference type="ARBA" id="ARBA00023136"/>
    </source>
</evidence>
<evidence type="ECO:0000256" key="4">
    <source>
        <dbReference type="ARBA" id="ARBA00022475"/>
    </source>
</evidence>
<feature type="transmembrane region" description="Helical" evidence="12">
    <location>
        <begin position="20"/>
        <end position="48"/>
    </location>
</feature>
<dbReference type="PANTHER" id="PTHR14605:SF1">
    <property type="entry name" value="TRANSMEMBRANE PROTEIN 231"/>
    <property type="match status" value="1"/>
</dbReference>
<dbReference type="GO" id="GO:0060271">
    <property type="term" value="P:cilium assembly"/>
    <property type="evidence" value="ECO:0007669"/>
    <property type="project" value="TreeGrafter"/>
</dbReference>
<reference evidence="13 14" key="1">
    <citation type="journal article" date="2014" name="Genome Biol. Evol.">
        <title>The secreted proteins of Achlya hypogyna and Thraustotheca clavata identify the ancestral oomycete secretome and reveal gene acquisitions by horizontal gene transfer.</title>
        <authorList>
            <person name="Misner I."/>
            <person name="Blouin N."/>
            <person name="Leonard G."/>
            <person name="Richards T.A."/>
            <person name="Lane C.E."/>
        </authorList>
    </citation>
    <scope>NUCLEOTIDE SEQUENCE [LARGE SCALE GENOMIC DNA]</scope>
    <source>
        <strain evidence="13 14">ATCC 34112</strain>
    </source>
</reference>
<evidence type="ECO:0000313" key="14">
    <source>
        <dbReference type="Proteomes" id="UP000243217"/>
    </source>
</evidence>
<comment type="caution">
    <text evidence="13">The sequence shown here is derived from an EMBL/GenBank/DDBJ whole genome shotgun (WGS) entry which is preliminary data.</text>
</comment>
<name>A0A1V9ZPU6_9STRA</name>
<dbReference type="OrthoDB" id="426438at2759"/>
<evidence type="ECO:0000256" key="9">
    <source>
        <dbReference type="ARBA" id="ARBA00023180"/>
    </source>
</evidence>
<dbReference type="InterPro" id="IPR019306">
    <property type="entry name" value="TMEM231"/>
</dbReference>
<gene>
    <name evidence="13" type="ORF">THRCLA_06287</name>
</gene>
<keyword evidence="14" id="KW-1185">Reference proteome</keyword>
<dbReference type="Proteomes" id="UP000243217">
    <property type="component" value="Unassembled WGS sequence"/>
</dbReference>
<comment type="function">
    <text evidence="11">Transmembrane component of the tectonic-like complex, a complex localized at the transition zone of primary cilia and acting as a barrier that prevents diffusion of transmembrane proteins between the cilia and plasma membranes. Required for ciliogenesis and sonic hedgehog/SHH signaling.</text>
</comment>
<evidence type="ECO:0000313" key="13">
    <source>
        <dbReference type="EMBL" id="OQS00038.1"/>
    </source>
</evidence>
<dbReference type="GO" id="GO:0035869">
    <property type="term" value="C:ciliary transition zone"/>
    <property type="evidence" value="ECO:0007669"/>
    <property type="project" value="TreeGrafter"/>
</dbReference>
<dbReference type="STRING" id="74557.A0A1V9ZPU6"/>
<protein>
    <recommendedName>
        <fullName evidence="3">Transmembrane protein 231</fullName>
    </recommendedName>
</protein>
<keyword evidence="8 12" id="KW-0472">Membrane</keyword>
<dbReference type="GO" id="GO:0060170">
    <property type="term" value="C:ciliary membrane"/>
    <property type="evidence" value="ECO:0007669"/>
    <property type="project" value="UniProtKB-SubCell"/>
</dbReference>
<keyword evidence="5 12" id="KW-0812">Transmembrane</keyword>
<evidence type="ECO:0000256" key="1">
    <source>
        <dbReference type="ARBA" id="ARBA00004272"/>
    </source>
</evidence>
<dbReference type="EMBL" id="JNBS01001764">
    <property type="protein sequence ID" value="OQS00038.1"/>
    <property type="molecule type" value="Genomic_DNA"/>
</dbReference>
<dbReference type="PANTHER" id="PTHR14605">
    <property type="entry name" value="CHST5 PROTEIN"/>
    <property type="match status" value="1"/>
</dbReference>
<accession>A0A1V9ZPU6</accession>
<evidence type="ECO:0000256" key="10">
    <source>
        <dbReference type="ARBA" id="ARBA00023273"/>
    </source>
</evidence>